<accession>A0A2P4YVB2</accession>
<keyword evidence="3" id="KW-1185">Reference proteome</keyword>
<dbReference type="Proteomes" id="UP000237271">
    <property type="component" value="Unassembled WGS sequence"/>
</dbReference>
<evidence type="ECO:0000313" key="2">
    <source>
        <dbReference type="EMBL" id="POM81748.1"/>
    </source>
</evidence>
<gene>
    <name evidence="2" type="ORF">PHPALM_235</name>
</gene>
<keyword evidence="1" id="KW-0843">Virulence</keyword>
<protein>
    <submittedName>
        <fullName evidence="2">Uncharacterized protein</fullName>
    </submittedName>
</protein>
<organism evidence="2 3">
    <name type="scientific">Phytophthora palmivora</name>
    <dbReference type="NCBI Taxonomy" id="4796"/>
    <lineage>
        <taxon>Eukaryota</taxon>
        <taxon>Sar</taxon>
        <taxon>Stramenopiles</taxon>
        <taxon>Oomycota</taxon>
        <taxon>Peronosporomycetes</taxon>
        <taxon>Peronosporales</taxon>
        <taxon>Peronosporaceae</taxon>
        <taxon>Phytophthora</taxon>
    </lineage>
</organism>
<dbReference type="SUPFAM" id="SSF50494">
    <property type="entry name" value="Trypsin-like serine proteases"/>
    <property type="match status" value="1"/>
</dbReference>
<sequence length="109" mass="12472">MTTLYWRYIDAELMHAEKSSGTRSDFTGFMHHHLHFIYSCPTYTGDSGTALVLKDGFLIGIHLETITVLREQIERKTIIKDRLTDVKGSRQAQDCSALLVHEFKNVVSE</sequence>
<dbReference type="EMBL" id="NCKW01000023">
    <property type="protein sequence ID" value="POM81748.1"/>
    <property type="molecule type" value="Genomic_DNA"/>
</dbReference>
<evidence type="ECO:0000256" key="1">
    <source>
        <dbReference type="ARBA" id="ARBA00023026"/>
    </source>
</evidence>
<dbReference type="OrthoDB" id="125026at2759"/>
<name>A0A2P4YVB2_9STRA</name>
<proteinExistence type="predicted"/>
<dbReference type="AlphaFoldDB" id="A0A2P4YVB2"/>
<dbReference type="InterPro" id="IPR009003">
    <property type="entry name" value="Peptidase_S1_PA"/>
</dbReference>
<dbReference type="Gene3D" id="2.40.10.10">
    <property type="entry name" value="Trypsin-like serine proteases"/>
    <property type="match status" value="1"/>
</dbReference>
<dbReference type="InterPro" id="IPR043504">
    <property type="entry name" value="Peptidase_S1_PA_chymotrypsin"/>
</dbReference>
<reference evidence="2 3" key="1">
    <citation type="journal article" date="2017" name="Genome Biol. Evol.">
        <title>Phytophthora megakarya and P. palmivora, closely related causal agents of cacao black pod rot, underwent increases in genome sizes and gene numbers by different mechanisms.</title>
        <authorList>
            <person name="Ali S.S."/>
            <person name="Shao J."/>
            <person name="Lary D.J."/>
            <person name="Kronmiller B."/>
            <person name="Shen D."/>
            <person name="Strem M.D."/>
            <person name="Amoako-Attah I."/>
            <person name="Akrofi A.Y."/>
            <person name="Begoude B.A."/>
            <person name="Ten Hoopen G.M."/>
            <person name="Coulibaly K."/>
            <person name="Kebe B.I."/>
            <person name="Melnick R.L."/>
            <person name="Guiltinan M.J."/>
            <person name="Tyler B.M."/>
            <person name="Meinhardt L.W."/>
            <person name="Bailey B.A."/>
        </authorList>
    </citation>
    <scope>NUCLEOTIDE SEQUENCE [LARGE SCALE GENOMIC DNA]</scope>
    <source>
        <strain evidence="3">sbr112.9</strain>
    </source>
</reference>
<evidence type="ECO:0000313" key="3">
    <source>
        <dbReference type="Proteomes" id="UP000237271"/>
    </source>
</evidence>
<comment type="caution">
    <text evidence="2">The sequence shown here is derived from an EMBL/GenBank/DDBJ whole genome shotgun (WGS) entry which is preliminary data.</text>
</comment>